<proteinExistence type="inferred from homology"/>
<dbReference type="InterPro" id="IPR002563">
    <property type="entry name" value="Flavin_Rdtase-like_dom"/>
</dbReference>
<comment type="caution">
    <text evidence="5">The sequence shown here is derived from an EMBL/GenBank/DDBJ whole genome shotgun (WGS) entry which is preliminary data.</text>
</comment>
<dbReference type="InterPro" id="IPR052174">
    <property type="entry name" value="Flavoredoxin"/>
</dbReference>
<protein>
    <submittedName>
        <fullName evidence="5">Flavin reductase</fullName>
    </submittedName>
</protein>
<dbReference type="Gene3D" id="2.30.110.10">
    <property type="entry name" value="Electron Transport, Fmn-binding Protein, Chain A"/>
    <property type="match status" value="1"/>
</dbReference>
<keyword evidence="6" id="KW-1185">Reference proteome</keyword>
<dbReference type="SUPFAM" id="SSF50475">
    <property type="entry name" value="FMN-binding split barrel"/>
    <property type="match status" value="1"/>
</dbReference>
<feature type="domain" description="Flavin reductase like" evidence="4">
    <location>
        <begin position="23"/>
        <end position="161"/>
    </location>
</feature>
<dbReference type="Proteomes" id="UP001208567">
    <property type="component" value="Unassembled WGS sequence"/>
</dbReference>
<dbReference type="SMART" id="SM00903">
    <property type="entry name" value="Flavin_Reduct"/>
    <property type="match status" value="1"/>
</dbReference>
<comment type="similarity">
    <text evidence="3">Belongs to the flavoredoxin family.</text>
</comment>
<dbReference type="Pfam" id="PF01613">
    <property type="entry name" value="Flavin_Reduct"/>
    <property type="match status" value="1"/>
</dbReference>
<reference evidence="5 6" key="1">
    <citation type="journal article" date="2024" name="Int. J. Syst. Evol. Microbiol.">
        <title>Clostridium omnivorum sp. nov., isolated from anoxic soil under the treatment of reductive soil disinfestation.</title>
        <authorList>
            <person name="Ueki A."/>
            <person name="Tonouchi A."/>
            <person name="Kaku N."/>
            <person name="Honma S."/>
            <person name="Ueki K."/>
        </authorList>
    </citation>
    <scope>NUCLEOTIDE SEQUENCE [LARGE SCALE GENOMIC DNA]</scope>
    <source>
        <strain evidence="5 6">E14</strain>
    </source>
</reference>
<comment type="cofactor">
    <cofactor evidence="1">
        <name>FMN</name>
        <dbReference type="ChEBI" id="CHEBI:58210"/>
    </cofactor>
</comment>
<evidence type="ECO:0000256" key="1">
    <source>
        <dbReference type="ARBA" id="ARBA00001917"/>
    </source>
</evidence>
<keyword evidence="2" id="KW-0285">Flavoprotein</keyword>
<evidence type="ECO:0000313" key="6">
    <source>
        <dbReference type="Proteomes" id="UP001208567"/>
    </source>
</evidence>
<dbReference type="InterPro" id="IPR012349">
    <property type="entry name" value="Split_barrel_FMN-bd"/>
</dbReference>
<evidence type="ECO:0000259" key="4">
    <source>
        <dbReference type="SMART" id="SM00903"/>
    </source>
</evidence>
<organism evidence="5 6">
    <name type="scientific">Clostridium omnivorum</name>
    <dbReference type="NCBI Taxonomy" id="1604902"/>
    <lineage>
        <taxon>Bacteria</taxon>
        <taxon>Bacillati</taxon>
        <taxon>Bacillota</taxon>
        <taxon>Clostridia</taxon>
        <taxon>Eubacteriales</taxon>
        <taxon>Clostridiaceae</taxon>
        <taxon>Clostridium</taxon>
    </lineage>
</organism>
<evidence type="ECO:0000256" key="3">
    <source>
        <dbReference type="ARBA" id="ARBA00038054"/>
    </source>
</evidence>
<name>A0ABQ5N9B0_9CLOT</name>
<gene>
    <name evidence="5" type="ORF">bsdE14_31820</name>
</gene>
<dbReference type="PANTHER" id="PTHR43567">
    <property type="entry name" value="FLAVOREDOXIN-RELATED-RELATED"/>
    <property type="match status" value="1"/>
</dbReference>
<sequence>MCLEQAKGIDIIMKKIDIKPQRMFCPQPMYVIGTYNEDGQPNFSVITRIGFAWDGSPHIMLSMDGTKKTKENIQRTGVFAANLVSTDMLLLADYFGRTHGSNGIKNEVDFQFTNGNVLNVPVLDSSKWVFECEVSKTIELVDSHIFISKINNILVAEQFKDMDMHMIDLSQLDPVLYAPFNYYSLGEKLGNCGDWEKHISKLD</sequence>
<evidence type="ECO:0000256" key="2">
    <source>
        <dbReference type="ARBA" id="ARBA00022630"/>
    </source>
</evidence>
<accession>A0ABQ5N9B0</accession>
<evidence type="ECO:0000313" key="5">
    <source>
        <dbReference type="EMBL" id="GLC31772.1"/>
    </source>
</evidence>
<dbReference type="PANTHER" id="PTHR43567:SF1">
    <property type="entry name" value="FLAVOREDOXIN"/>
    <property type="match status" value="1"/>
</dbReference>
<dbReference type="EMBL" id="BRXR01000001">
    <property type="protein sequence ID" value="GLC31772.1"/>
    <property type="molecule type" value="Genomic_DNA"/>
</dbReference>